<accession>A0ABN4LMV5</accession>
<sequence length="147" mass="17157">MFDYRNERYYRIFLVTFLIVNLSKNRTGKKVLSVEKLEILYFIINNPFLLKRISNVLNLGNVEGYQQDLYEKGYQFSDIRDRSEALIPFVFLKELNKVGLSQDGFIEIKELTNISTSSEYLNNNLPIFKKLASLTEAKLIKVVSENS</sequence>
<dbReference type="EMBL" id="CP013926">
    <property type="protein sequence ID" value="AMJ75345.1"/>
    <property type="molecule type" value="Genomic_DNA"/>
</dbReference>
<protein>
    <submittedName>
        <fullName evidence="1">Uncharacterized protein</fullName>
    </submittedName>
</protein>
<evidence type="ECO:0000313" key="2">
    <source>
        <dbReference type="Proteomes" id="UP000056750"/>
    </source>
</evidence>
<evidence type="ECO:0000313" key="1">
    <source>
        <dbReference type="EMBL" id="AMJ75345.1"/>
    </source>
</evidence>
<keyword evidence="2" id="KW-1185">Reference proteome</keyword>
<dbReference type="Proteomes" id="UP000056750">
    <property type="component" value="Chromosome"/>
</dbReference>
<organism evidence="1 2">
    <name type="scientific">Alteromonas stellipolaris</name>
    <dbReference type="NCBI Taxonomy" id="233316"/>
    <lineage>
        <taxon>Bacteria</taxon>
        <taxon>Pseudomonadati</taxon>
        <taxon>Pseudomonadota</taxon>
        <taxon>Gammaproteobacteria</taxon>
        <taxon>Alteromonadales</taxon>
        <taxon>Alteromonadaceae</taxon>
        <taxon>Alteromonas/Salinimonas group</taxon>
        <taxon>Alteromonas</taxon>
    </lineage>
</organism>
<gene>
    <name evidence="1" type="ORF">AVL57_16050</name>
</gene>
<dbReference type="RefSeq" id="WP_057790056.1">
    <property type="nucleotide sequence ID" value="NZ_CP013926.1"/>
</dbReference>
<name>A0ABN4LMV5_9ALTE</name>
<proteinExistence type="predicted"/>
<reference evidence="1 2" key="1">
    <citation type="submission" date="2015-12" db="EMBL/GenBank/DDBJ databases">
        <title>Intraspecies pangenome expansion in the marine bacterium Alteromonas.</title>
        <authorList>
            <person name="Lopez-Perez M."/>
            <person name="Rodriguez-Valera F."/>
        </authorList>
    </citation>
    <scope>NUCLEOTIDE SEQUENCE [LARGE SCALE GENOMIC DNA]</scope>
    <source>
        <strain evidence="1 2">LMG 21861</strain>
    </source>
</reference>